<gene>
    <name evidence="1" type="ORF">ALGA_2066</name>
</gene>
<accession>A0A1Y1CJ43</accession>
<reference evidence="1 2" key="1">
    <citation type="journal article" date="2018" name="Mar. Genomics">
        <title>Complete genome sequence of Marinifilaceae bacterium strain SPP2, isolated from the Antarctic marine sediment.</title>
        <authorList>
            <person name="Watanabe M."/>
            <person name="Kojima H."/>
            <person name="Fukui M."/>
        </authorList>
    </citation>
    <scope>NUCLEOTIDE SEQUENCE [LARGE SCALE GENOMIC DNA]</scope>
    <source>
        <strain evidence="1 2">SPP2</strain>
    </source>
</reference>
<dbReference type="Proteomes" id="UP000218267">
    <property type="component" value="Chromosome"/>
</dbReference>
<evidence type="ECO:0000313" key="1">
    <source>
        <dbReference type="EMBL" id="BAX80409.1"/>
    </source>
</evidence>
<sequence>MTIQTPGSVGATGINFRSIDIVPLANLLPAAADIKLAWTLGQTTSRNKMIELTMKQLRENHTMDI</sequence>
<dbReference type="InterPro" id="IPR027473">
    <property type="entry name" value="L-asparaginase_C"/>
</dbReference>
<evidence type="ECO:0000313" key="2">
    <source>
        <dbReference type="Proteomes" id="UP000218267"/>
    </source>
</evidence>
<organism evidence="1 2">
    <name type="scientific">Labilibaculum antarcticum</name>
    <dbReference type="NCBI Taxonomy" id="1717717"/>
    <lineage>
        <taxon>Bacteria</taxon>
        <taxon>Pseudomonadati</taxon>
        <taxon>Bacteroidota</taxon>
        <taxon>Bacteroidia</taxon>
        <taxon>Marinilabiliales</taxon>
        <taxon>Marinifilaceae</taxon>
        <taxon>Labilibaculum</taxon>
    </lineage>
</organism>
<dbReference type="EMBL" id="AP018042">
    <property type="protein sequence ID" value="BAX80409.1"/>
    <property type="molecule type" value="Genomic_DNA"/>
</dbReference>
<dbReference type="Gene3D" id="3.40.50.40">
    <property type="match status" value="1"/>
</dbReference>
<name>A0A1Y1CJ43_9BACT</name>
<dbReference type="AlphaFoldDB" id="A0A1Y1CJ43"/>
<protein>
    <submittedName>
        <fullName evidence="1">Uncharacterized protein</fullName>
    </submittedName>
</protein>
<reference evidence="2" key="2">
    <citation type="journal article" date="2020" name="Antonie Van Leeuwenhoek">
        <title>Labilibaculum antarcticum sp. nov., a novel facultative anaerobic, psychrotorelant bacterium isolated from marine sediment of Antarctica.</title>
        <authorList>
            <person name="Watanabe M."/>
            <person name="Kojima H."/>
            <person name="Fukui M."/>
        </authorList>
    </citation>
    <scope>NUCLEOTIDE SEQUENCE [LARGE SCALE GENOMIC DNA]</scope>
    <source>
        <strain evidence="2">SPP2</strain>
    </source>
</reference>
<proteinExistence type="predicted"/>
<keyword evidence="2" id="KW-1185">Reference proteome</keyword>
<dbReference type="KEGG" id="mbas:ALGA_2066"/>